<evidence type="ECO:0000259" key="1">
    <source>
        <dbReference type="Pfam" id="PF02541"/>
    </source>
</evidence>
<dbReference type="GO" id="GO:0004309">
    <property type="term" value="F:exopolyphosphatase activity"/>
    <property type="evidence" value="ECO:0007669"/>
    <property type="project" value="UniProtKB-EC"/>
</dbReference>
<dbReference type="EC" id="3.6.1.11" evidence="2"/>
<dbReference type="InterPro" id="IPR050273">
    <property type="entry name" value="GppA/Ppx_hydrolase"/>
</dbReference>
<proteinExistence type="predicted"/>
<dbReference type="PANTHER" id="PTHR30005">
    <property type="entry name" value="EXOPOLYPHOSPHATASE"/>
    <property type="match status" value="1"/>
</dbReference>
<protein>
    <submittedName>
        <fullName evidence="2">Exopolyphosphatase</fullName>
        <ecNumber evidence="2">3.6.1.11</ecNumber>
    </submittedName>
</protein>
<reference evidence="2" key="1">
    <citation type="submission" date="2018-06" db="EMBL/GenBank/DDBJ databases">
        <authorList>
            <person name="Zhirakovskaya E."/>
        </authorList>
    </citation>
    <scope>NUCLEOTIDE SEQUENCE</scope>
</reference>
<dbReference type="SUPFAM" id="SSF53067">
    <property type="entry name" value="Actin-like ATPase domain"/>
    <property type="match status" value="2"/>
</dbReference>
<dbReference type="InterPro" id="IPR003695">
    <property type="entry name" value="Ppx_GppA_N"/>
</dbReference>
<name>A0A3B1BLR4_9ZZZZ</name>
<dbReference type="Pfam" id="PF02541">
    <property type="entry name" value="Ppx-GppA"/>
    <property type="match status" value="1"/>
</dbReference>
<evidence type="ECO:0000313" key="2">
    <source>
        <dbReference type="EMBL" id="VAX17012.1"/>
    </source>
</evidence>
<sequence length="309" mass="33450">MIGRIATIDLGTNTVRILVAEAGEKGFEPMFSDQAITRLGEGLHQTGRLGPEAMKRTVSAVARMINNAEKFRPFDLRVYATSAARDAGNTKTLAAMLYKATGANLTVISWKEEARLSLEGARLVVGREAAEFILFDIGGGSTEYIHSFADGGMKGHGTDLGVVRLSETYITKHPVSNAEYQQMLGEIEEKVDIAFNEIEATGEETIVGTAGTVTSLAAMALGLTEYSRMKVNNYRLTADKIETLRIKLFAMTIEERSRISSLSHGREDLIVPGIAIIQATLKRACATLLTVSDFGMREGMIVDMLHGGG</sequence>
<dbReference type="CDD" id="cd24054">
    <property type="entry name" value="ASKHA_NBD_AaPPX-GppA_MtPPX2-like"/>
    <property type="match status" value="1"/>
</dbReference>
<dbReference type="Gene3D" id="3.30.420.40">
    <property type="match status" value="1"/>
</dbReference>
<dbReference type="AlphaFoldDB" id="A0A3B1BLR4"/>
<feature type="domain" description="Ppx/GppA phosphatase N-terminal" evidence="1">
    <location>
        <begin position="19"/>
        <end position="306"/>
    </location>
</feature>
<organism evidence="2">
    <name type="scientific">hydrothermal vent metagenome</name>
    <dbReference type="NCBI Taxonomy" id="652676"/>
    <lineage>
        <taxon>unclassified sequences</taxon>
        <taxon>metagenomes</taxon>
        <taxon>ecological metagenomes</taxon>
    </lineage>
</organism>
<accession>A0A3B1BLR4</accession>
<gene>
    <name evidence="2" type="ORF">MNBD_NITROSPINAE02-1574</name>
</gene>
<keyword evidence="2" id="KW-0378">Hydrolase</keyword>
<dbReference type="EMBL" id="UOGE01000017">
    <property type="protein sequence ID" value="VAX17012.1"/>
    <property type="molecule type" value="Genomic_DNA"/>
</dbReference>
<dbReference type="Gene3D" id="3.30.420.150">
    <property type="entry name" value="Exopolyphosphatase. Domain 2"/>
    <property type="match status" value="1"/>
</dbReference>
<dbReference type="InterPro" id="IPR043129">
    <property type="entry name" value="ATPase_NBD"/>
</dbReference>
<dbReference type="PANTHER" id="PTHR30005:SF0">
    <property type="entry name" value="RETROGRADE REGULATION PROTEIN 2"/>
    <property type="match status" value="1"/>
</dbReference>